<evidence type="ECO:0000313" key="4">
    <source>
        <dbReference type="Proteomes" id="UP001480595"/>
    </source>
</evidence>
<dbReference type="GeneID" id="92091255"/>
<dbReference type="PANTHER" id="PTHR24148:SF64">
    <property type="entry name" value="HETEROKARYON INCOMPATIBILITY DOMAIN-CONTAINING PROTEIN"/>
    <property type="match status" value="1"/>
</dbReference>
<keyword evidence="1" id="KW-1133">Transmembrane helix</keyword>
<reference evidence="3 4" key="1">
    <citation type="submission" date="2023-01" db="EMBL/GenBank/DDBJ databases">
        <title>Analysis of 21 Apiospora genomes using comparative genomics revels a genus with tremendous synthesis potential of carbohydrate active enzymes and secondary metabolites.</title>
        <authorList>
            <person name="Sorensen T."/>
        </authorList>
    </citation>
    <scope>NUCLEOTIDE SEQUENCE [LARGE SCALE GENOMIC DNA]</scope>
    <source>
        <strain evidence="3 4">CBS 135458</strain>
    </source>
</reference>
<dbReference type="Proteomes" id="UP001480595">
    <property type="component" value="Unassembled WGS sequence"/>
</dbReference>
<dbReference type="InterPro" id="IPR052895">
    <property type="entry name" value="HetReg/Transcr_Mod"/>
</dbReference>
<evidence type="ECO:0000313" key="3">
    <source>
        <dbReference type="EMBL" id="KAK8070167.1"/>
    </source>
</evidence>
<protein>
    <submittedName>
        <fullName evidence="3">HET-domain-containing protein</fullName>
    </submittedName>
</protein>
<keyword evidence="4" id="KW-1185">Reference proteome</keyword>
<dbReference type="Pfam" id="PF06985">
    <property type="entry name" value="HET"/>
    <property type="match status" value="1"/>
</dbReference>
<evidence type="ECO:0000259" key="2">
    <source>
        <dbReference type="Pfam" id="PF06985"/>
    </source>
</evidence>
<organism evidence="3 4">
    <name type="scientific">Apiospora phragmitis</name>
    <dbReference type="NCBI Taxonomy" id="2905665"/>
    <lineage>
        <taxon>Eukaryota</taxon>
        <taxon>Fungi</taxon>
        <taxon>Dikarya</taxon>
        <taxon>Ascomycota</taxon>
        <taxon>Pezizomycotina</taxon>
        <taxon>Sordariomycetes</taxon>
        <taxon>Xylariomycetidae</taxon>
        <taxon>Amphisphaeriales</taxon>
        <taxon>Apiosporaceae</taxon>
        <taxon>Apiospora</taxon>
    </lineage>
</organism>
<accession>A0ABR1VG98</accession>
<dbReference type="RefSeq" id="XP_066717461.1">
    <property type="nucleotide sequence ID" value="XM_066858192.1"/>
</dbReference>
<feature type="transmembrane region" description="Helical" evidence="1">
    <location>
        <begin position="149"/>
        <end position="171"/>
    </location>
</feature>
<keyword evidence="1" id="KW-0812">Transmembrane</keyword>
<proteinExistence type="predicted"/>
<gene>
    <name evidence="3" type="ORF">PG994_006783</name>
</gene>
<dbReference type="PANTHER" id="PTHR24148">
    <property type="entry name" value="ANKYRIN REPEAT DOMAIN-CONTAINING PROTEIN 39 HOMOLOG-RELATED"/>
    <property type="match status" value="1"/>
</dbReference>
<dbReference type="InterPro" id="IPR010730">
    <property type="entry name" value="HET"/>
</dbReference>
<keyword evidence="1" id="KW-0472">Membrane</keyword>
<comment type="caution">
    <text evidence="3">The sequence shown here is derived from an EMBL/GenBank/DDBJ whole genome shotgun (WGS) entry which is preliminary data.</text>
</comment>
<evidence type="ECO:0000256" key="1">
    <source>
        <dbReference type="SAM" id="Phobius"/>
    </source>
</evidence>
<sequence>MDHAKNTITSEGDIAFQPKLDRSGYSYTTRSYGVGNSVGLVDSFQPTPKGYRYSEIGHLQREGKSANWSLDVYTTHGFFPNHGTSVYAATALDDKKACVMGTTSLALESMVDSVLGALSAAQLVVLSESYNIAARLDSPAYRISTSACVLANFVLNGVVSLVVLAEIVRMWLWREAPDFNPMDVGNIQPDLLFSIFAESAFAFVNLNLISLTRAALRDSQLWTSCTMAAAYQHTPLEFEDSIRLLDLLPSSEANAPLQCRIRQVRLSEARSRYEALSYVWRDAQGSRPILCDGRELLVTSNCHDAMVRLRQRHFRVRTLWIDQSPVEVGTRERNHQVKLMGEIYHNASTVLIWLGPEDVELGPRYCIPSLHFIVFMQFHFRRMLLRIPHIRDNFFDGPSEEVIDKIRLRIDARLLATYDWESHISSASQHHWGKRGLKLLNSTQDLILNFRDRALYIGGWKPRNSIISRHDWSERGLRLLSSTPGLDSRIPHDKIYGIYSILRNMDIQLPDPEYSKRIERVLEEFARACISGFVNLNLITSGIPAPKHLGRPSWIPNLLGPEPYKIVRSQFDKFADQSGSIAIFNTDEASGTWCTASARSTASAPSECLLGTLPVQGKRIGGLATTLACESEQESDTFELQNFKDFIYLCYEWCQVCRTMPNSNNVVALSLFSGWGNSLSHWKSAFPAWRDVMFYPYCPETTRREIENSTAPSPEMDPAAVVVNYLTANNDSHSSTRADASRFQRIVNHSANWAFAITDNGYTGRAYATCRKGDQLWLLQGSRLPVILRQVAEGYRYVAPAYFYDMMKGQLWPEEEEELETLTLV</sequence>
<dbReference type="EMBL" id="JAQQWL010000006">
    <property type="protein sequence ID" value="KAK8070167.1"/>
    <property type="molecule type" value="Genomic_DNA"/>
</dbReference>
<feature type="domain" description="Heterokaryon incompatibility" evidence="2">
    <location>
        <begin position="273"/>
        <end position="360"/>
    </location>
</feature>
<name>A0ABR1VG98_9PEZI</name>